<dbReference type="AlphaFoldDB" id="A0A167Q048"/>
<keyword evidence="2" id="KW-1185">Reference proteome</keyword>
<accession>A0A167Q048</accession>
<organism evidence="1 2">
    <name type="scientific">Phycomyces blakesleeanus (strain ATCC 8743b / DSM 1359 / FGSC 10004 / NBRC 33097 / NRRL 1555)</name>
    <dbReference type="NCBI Taxonomy" id="763407"/>
    <lineage>
        <taxon>Eukaryota</taxon>
        <taxon>Fungi</taxon>
        <taxon>Fungi incertae sedis</taxon>
        <taxon>Mucoromycota</taxon>
        <taxon>Mucoromycotina</taxon>
        <taxon>Mucoromycetes</taxon>
        <taxon>Mucorales</taxon>
        <taxon>Phycomycetaceae</taxon>
        <taxon>Phycomyces</taxon>
    </lineage>
</organism>
<evidence type="ECO:0008006" key="3">
    <source>
        <dbReference type="Google" id="ProtNLM"/>
    </source>
</evidence>
<dbReference type="RefSeq" id="XP_018296886.1">
    <property type="nucleotide sequence ID" value="XM_018430478.1"/>
</dbReference>
<reference evidence="2" key="1">
    <citation type="submission" date="2015-06" db="EMBL/GenBank/DDBJ databases">
        <title>Expansion of signal transduction pathways in fungi by whole-genome duplication.</title>
        <authorList>
            <consortium name="DOE Joint Genome Institute"/>
            <person name="Corrochano L.M."/>
            <person name="Kuo A."/>
            <person name="Marcet-Houben M."/>
            <person name="Polaino S."/>
            <person name="Salamov A."/>
            <person name="Villalobos J.M."/>
            <person name="Alvarez M.I."/>
            <person name="Avalos J."/>
            <person name="Benito E.P."/>
            <person name="Benoit I."/>
            <person name="Burger G."/>
            <person name="Camino L.P."/>
            <person name="Canovas D."/>
            <person name="Cerda-Olmedo E."/>
            <person name="Cheng J.-F."/>
            <person name="Dominguez A."/>
            <person name="Elias M."/>
            <person name="Eslava A.P."/>
            <person name="Glaser F."/>
            <person name="Grimwood J."/>
            <person name="Gutierrez G."/>
            <person name="Heitman J."/>
            <person name="Henrissat B."/>
            <person name="Iturriaga E.A."/>
            <person name="Lang B.F."/>
            <person name="Lavin J.L."/>
            <person name="Lee S."/>
            <person name="Li W."/>
            <person name="Lindquist E."/>
            <person name="Lopez-Garcia S."/>
            <person name="Luque E.M."/>
            <person name="Marcos A.T."/>
            <person name="Martin J."/>
            <person name="McCluskey K."/>
            <person name="Medina H.R."/>
            <person name="Miralles-Duran A."/>
            <person name="Miyazaki A."/>
            <person name="Munoz-Torres E."/>
            <person name="Oguiza J.A."/>
            <person name="Ohm R."/>
            <person name="Olmedo M."/>
            <person name="Orejas M."/>
            <person name="Ortiz-Castellanos L."/>
            <person name="Pisabarro A.G."/>
            <person name="Rodriguez-Romero J."/>
            <person name="Ruiz-Herrera J."/>
            <person name="Ruiz-Vazquez R."/>
            <person name="Sanz C."/>
            <person name="Schackwitz W."/>
            <person name="Schmutz J."/>
            <person name="Shahriari M."/>
            <person name="Shelest E."/>
            <person name="Silva-Franco F."/>
            <person name="Soanes D."/>
            <person name="Syed K."/>
            <person name="Tagua V.G."/>
            <person name="Talbot N.J."/>
            <person name="Thon M."/>
            <person name="De vries R.P."/>
            <person name="Wiebenga A."/>
            <person name="Yadav J.S."/>
            <person name="Braun E.L."/>
            <person name="Baker S."/>
            <person name="Garre V."/>
            <person name="Horwitz B."/>
            <person name="Torres-Martinez S."/>
            <person name="Idnurm A."/>
            <person name="Herrera-Estrella A."/>
            <person name="Gabaldon T."/>
            <person name="Grigoriev I.V."/>
        </authorList>
    </citation>
    <scope>NUCLEOTIDE SEQUENCE [LARGE SCALE GENOMIC DNA]</scope>
    <source>
        <strain evidence="2">NRRL 1555(-)</strain>
    </source>
</reference>
<gene>
    <name evidence="1" type="ORF">PHYBLDRAFT_140899</name>
</gene>
<dbReference type="VEuPathDB" id="FungiDB:PHYBLDRAFT_140899"/>
<dbReference type="Proteomes" id="UP000077315">
    <property type="component" value="Unassembled WGS sequence"/>
</dbReference>
<dbReference type="EMBL" id="KV440973">
    <property type="protein sequence ID" value="OAD78846.1"/>
    <property type="molecule type" value="Genomic_DNA"/>
</dbReference>
<proteinExistence type="predicted"/>
<protein>
    <recommendedName>
        <fullName evidence="3">Homeodomain-like DNA binding domain-containing transcription factor</fullName>
    </recommendedName>
</protein>
<name>A0A167Q048_PHYB8</name>
<evidence type="ECO:0000313" key="2">
    <source>
        <dbReference type="Proteomes" id="UP000077315"/>
    </source>
</evidence>
<sequence>MNPNQIAIIKRRKRNGLQKVLLIHVKNMIVEKCYIEESMTQAEAARAFDLLDECYILTLGQMREELFRTFSELQEQNLSISGLHKHIINNIRFTLKRTKPVEKKRNDLKTIKLRKRTRVVQERQDQHCENEVKKGTKHLNSCQYFLPGCENVQVKLTSGGTTGPIFVEFVKTIMDSLNHSNAAPHNFIKDNVSIHRSHLVTELFANS</sequence>
<evidence type="ECO:0000313" key="1">
    <source>
        <dbReference type="EMBL" id="OAD78846.1"/>
    </source>
</evidence>
<dbReference type="GeneID" id="28991384"/>
<dbReference type="InParanoid" id="A0A167Q048"/>